<dbReference type="EMBL" id="CP002959">
    <property type="protein sequence ID" value="AFM11354.1"/>
    <property type="molecule type" value="Genomic_DNA"/>
</dbReference>
<protein>
    <recommendedName>
        <fullName evidence="1">PIN domain-containing protein</fullName>
    </recommendedName>
</protein>
<dbReference type="HOGENOM" id="CLU_149398_0_0_12"/>
<accession>I4B247</accession>
<dbReference type="OrthoDB" id="329318at2"/>
<keyword evidence="3" id="KW-1185">Reference proteome</keyword>
<name>I4B247_TURPD</name>
<dbReference type="KEGG" id="tpx:Turpa_0703"/>
<dbReference type="STRING" id="869212.Turpa_0703"/>
<feature type="domain" description="PIN" evidence="1">
    <location>
        <begin position="4"/>
        <end position="128"/>
    </location>
</feature>
<dbReference type="InterPro" id="IPR029060">
    <property type="entry name" value="PIN-like_dom_sf"/>
</dbReference>
<dbReference type="SUPFAM" id="SSF88723">
    <property type="entry name" value="PIN domain-like"/>
    <property type="match status" value="1"/>
</dbReference>
<sequence>MKVYIDSSWLLRVMLRQSTVAALPPGAEVYSSLLLNVECRRTLDRHHQRRLISDESYVSIGQQLQQYLDQVNMLDLSSDIVSRAAEPFFLPVGTLDALHLATALKIREVENEVLHLATFDDELALVARAHDLRVI</sequence>
<reference evidence="2 3" key="1">
    <citation type="submission" date="2012-06" db="EMBL/GenBank/DDBJ databases">
        <title>The complete chromosome of genome of Turneriella parva DSM 21527.</title>
        <authorList>
            <consortium name="US DOE Joint Genome Institute (JGI-PGF)"/>
            <person name="Lucas S."/>
            <person name="Han J."/>
            <person name="Lapidus A."/>
            <person name="Bruce D."/>
            <person name="Goodwin L."/>
            <person name="Pitluck S."/>
            <person name="Peters L."/>
            <person name="Kyrpides N."/>
            <person name="Mavromatis K."/>
            <person name="Ivanova N."/>
            <person name="Mikhailova N."/>
            <person name="Chertkov O."/>
            <person name="Detter J.C."/>
            <person name="Tapia R."/>
            <person name="Han C."/>
            <person name="Land M."/>
            <person name="Hauser L."/>
            <person name="Markowitz V."/>
            <person name="Cheng J.-F."/>
            <person name="Hugenholtz P."/>
            <person name="Woyke T."/>
            <person name="Wu D."/>
            <person name="Gronow S."/>
            <person name="Wellnitz S."/>
            <person name="Brambilla E."/>
            <person name="Klenk H.-P."/>
            <person name="Eisen J.A."/>
        </authorList>
    </citation>
    <scope>NUCLEOTIDE SEQUENCE [LARGE SCALE GENOMIC DNA]</scope>
    <source>
        <strain evidence="3">ATCC BAA-1111 / DSM 21527 / NCTC 11395 / H</strain>
    </source>
</reference>
<dbReference type="InterPro" id="IPR002716">
    <property type="entry name" value="PIN_dom"/>
</dbReference>
<organism evidence="2 3">
    <name type="scientific">Turneriella parva (strain ATCC BAA-1111 / DSM 21527 / NCTC 11395 / H)</name>
    <name type="common">Leptospira parva</name>
    <dbReference type="NCBI Taxonomy" id="869212"/>
    <lineage>
        <taxon>Bacteria</taxon>
        <taxon>Pseudomonadati</taxon>
        <taxon>Spirochaetota</taxon>
        <taxon>Spirochaetia</taxon>
        <taxon>Leptospirales</taxon>
        <taxon>Leptospiraceae</taxon>
        <taxon>Turneriella</taxon>
    </lineage>
</organism>
<evidence type="ECO:0000313" key="3">
    <source>
        <dbReference type="Proteomes" id="UP000006048"/>
    </source>
</evidence>
<evidence type="ECO:0000259" key="1">
    <source>
        <dbReference type="Pfam" id="PF01850"/>
    </source>
</evidence>
<gene>
    <name evidence="2" type="ordered locus">Turpa_0703</name>
</gene>
<dbReference type="Gene3D" id="3.40.50.1010">
    <property type="entry name" value="5'-nuclease"/>
    <property type="match status" value="1"/>
</dbReference>
<evidence type="ECO:0000313" key="2">
    <source>
        <dbReference type="EMBL" id="AFM11354.1"/>
    </source>
</evidence>
<dbReference type="AlphaFoldDB" id="I4B247"/>
<dbReference type="Proteomes" id="UP000006048">
    <property type="component" value="Chromosome"/>
</dbReference>
<dbReference type="Pfam" id="PF01850">
    <property type="entry name" value="PIN"/>
    <property type="match status" value="1"/>
</dbReference>
<dbReference type="RefSeq" id="WP_014801872.1">
    <property type="nucleotide sequence ID" value="NC_018020.1"/>
</dbReference>
<proteinExistence type="predicted"/>